<dbReference type="PANTHER" id="PTHR33470:SF4">
    <property type="entry name" value="OS01G0164025 PROTEIN"/>
    <property type="match status" value="1"/>
</dbReference>
<dbReference type="STRING" id="29655.A0A0K9PRW0"/>
<evidence type="ECO:0000313" key="4">
    <source>
        <dbReference type="Proteomes" id="UP000036987"/>
    </source>
</evidence>
<sequence length="181" mass="20336">MRHYYCILILIIYVCLANGEDDIEGTPKVVGVVVQGRVFCQDCARLESWSMNGATPLGEARVAIACRDHRHRQFYYKVVRTDEWGFFNQPLKGLDVGRYHIDTPAHACAAHLLHSNSPNCNVATDTNFGNGGSPLRYEITLFNGTKYESDVYSAGPMAFRPKNCPWPTPKNKNIHRLSDSS</sequence>
<evidence type="ECO:0008006" key="5">
    <source>
        <dbReference type="Google" id="ProtNLM"/>
    </source>
</evidence>
<feature type="signal peptide" evidence="2">
    <location>
        <begin position="1"/>
        <end position="19"/>
    </location>
</feature>
<evidence type="ECO:0000256" key="2">
    <source>
        <dbReference type="SAM" id="SignalP"/>
    </source>
</evidence>
<keyword evidence="4" id="KW-1185">Reference proteome</keyword>
<reference evidence="4" key="1">
    <citation type="journal article" date="2016" name="Nature">
        <title>The genome of the seagrass Zostera marina reveals angiosperm adaptation to the sea.</title>
        <authorList>
            <person name="Olsen J.L."/>
            <person name="Rouze P."/>
            <person name="Verhelst B."/>
            <person name="Lin Y.-C."/>
            <person name="Bayer T."/>
            <person name="Collen J."/>
            <person name="Dattolo E."/>
            <person name="De Paoli E."/>
            <person name="Dittami S."/>
            <person name="Maumus F."/>
            <person name="Michel G."/>
            <person name="Kersting A."/>
            <person name="Lauritano C."/>
            <person name="Lohaus R."/>
            <person name="Toepel M."/>
            <person name="Tonon T."/>
            <person name="Vanneste K."/>
            <person name="Amirebrahimi M."/>
            <person name="Brakel J."/>
            <person name="Bostroem C."/>
            <person name="Chovatia M."/>
            <person name="Grimwood J."/>
            <person name="Jenkins J.W."/>
            <person name="Jueterbock A."/>
            <person name="Mraz A."/>
            <person name="Stam W.T."/>
            <person name="Tice H."/>
            <person name="Bornberg-Bauer E."/>
            <person name="Green P.J."/>
            <person name="Pearson G.A."/>
            <person name="Procaccini G."/>
            <person name="Duarte C.M."/>
            <person name="Schmutz J."/>
            <person name="Reusch T.B.H."/>
            <person name="Van de Peer Y."/>
        </authorList>
    </citation>
    <scope>NUCLEOTIDE SEQUENCE [LARGE SCALE GENOMIC DNA]</scope>
    <source>
        <strain evidence="4">cv. Finnish</strain>
    </source>
</reference>
<feature type="chain" id="PRO_5005527971" description="Pollen Ole e 1 allergen and extensin family protein" evidence="2">
    <location>
        <begin position="20"/>
        <end position="181"/>
    </location>
</feature>
<protein>
    <recommendedName>
        <fullName evidence="5">Pollen Ole e 1 allergen and extensin family protein</fullName>
    </recommendedName>
</protein>
<dbReference type="PANTHER" id="PTHR33470">
    <property type="entry name" value="OS01G0164075 PROTEIN"/>
    <property type="match status" value="1"/>
</dbReference>
<keyword evidence="1 2" id="KW-0732">Signal</keyword>
<name>A0A0K9PRW0_ZOSMR</name>
<comment type="caution">
    <text evidence="3">The sequence shown here is derived from an EMBL/GenBank/DDBJ whole genome shotgun (WGS) entry which is preliminary data.</text>
</comment>
<accession>A0A0K9PRW0</accession>
<proteinExistence type="predicted"/>
<dbReference type="AlphaFoldDB" id="A0A0K9PRW0"/>
<dbReference type="GO" id="GO:0071944">
    <property type="term" value="C:cell periphery"/>
    <property type="evidence" value="ECO:0000318"/>
    <property type="project" value="GO_Central"/>
</dbReference>
<evidence type="ECO:0000313" key="3">
    <source>
        <dbReference type="EMBL" id="KMZ71803.1"/>
    </source>
</evidence>
<dbReference type="OrthoDB" id="1936190at2759"/>
<gene>
    <name evidence="3" type="ORF">ZOSMA_175G00470</name>
</gene>
<dbReference type="OMA" id="AFRPANC"/>
<evidence type="ECO:0000256" key="1">
    <source>
        <dbReference type="ARBA" id="ARBA00022729"/>
    </source>
</evidence>
<organism evidence="3 4">
    <name type="scientific">Zostera marina</name>
    <name type="common">Eelgrass</name>
    <dbReference type="NCBI Taxonomy" id="29655"/>
    <lineage>
        <taxon>Eukaryota</taxon>
        <taxon>Viridiplantae</taxon>
        <taxon>Streptophyta</taxon>
        <taxon>Embryophyta</taxon>
        <taxon>Tracheophyta</taxon>
        <taxon>Spermatophyta</taxon>
        <taxon>Magnoliopsida</taxon>
        <taxon>Liliopsida</taxon>
        <taxon>Zosteraceae</taxon>
        <taxon>Zostera</taxon>
    </lineage>
</organism>
<dbReference type="Pfam" id="PF01190">
    <property type="entry name" value="Pollen_Ole_e_1"/>
    <property type="match status" value="1"/>
</dbReference>
<dbReference type="EMBL" id="LFYR01000658">
    <property type="protein sequence ID" value="KMZ71803.1"/>
    <property type="molecule type" value="Genomic_DNA"/>
</dbReference>
<dbReference type="Proteomes" id="UP000036987">
    <property type="component" value="Unassembled WGS sequence"/>
</dbReference>